<evidence type="ECO:0000256" key="2">
    <source>
        <dbReference type="SAM" id="Phobius"/>
    </source>
</evidence>
<sequence length="247" mass="25997">MFLLPEILRKWLILAIFTVTILASGPTSIFINQVPEYSLLSSCPEARLSTVVRDMYSGCGDNKMTTSYACFCYQSSAIFSSIISEAVMVTCSNDTAGATTALEVFSSYCELGAIDLHKAASAAASTTVSSIVTGSAAPASTPTSVSPTGTAPSNKSSNSRTVAIAVGVSVPAGVIVISAIAFLLFRSRRKDKAHQTAAEIGYGTQVNELPHNSSIRELGEDQASFPPQELDSEVVRAELETPIGEQK</sequence>
<evidence type="ECO:0008006" key="5">
    <source>
        <dbReference type="Google" id="ProtNLM"/>
    </source>
</evidence>
<evidence type="ECO:0000256" key="1">
    <source>
        <dbReference type="SAM" id="MobiDB-lite"/>
    </source>
</evidence>
<dbReference type="CDD" id="cd12087">
    <property type="entry name" value="TM_EGFR-like"/>
    <property type="match status" value="1"/>
</dbReference>
<protein>
    <recommendedName>
        <fullName evidence="5">Extracellular membrane protein CFEM domain-containing protein</fullName>
    </recommendedName>
</protein>
<evidence type="ECO:0000313" key="4">
    <source>
        <dbReference type="Proteomes" id="UP000250140"/>
    </source>
</evidence>
<dbReference type="OrthoDB" id="3794517at2759"/>
<feature type="transmembrane region" description="Helical" evidence="2">
    <location>
        <begin position="162"/>
        <end position="185"/>
    </location>
</feature>
<accession>A0A8E2F3E6</accession>
<evidence type="ECO:0000313" key="3">
    <source>
        <dbReference type="EMBL" id="OCL09865.1"/>
    </source>
</evidence>
<reference evidence="3 4" key="1">
    <citation type="journal article" date="2016" name="Nat. Commun.">
        <title>Ectomycorrhizal ecology is imprinted in the genome of the dominant symbiotic fungus Cenococcum geophilum.</title>
        <authorList>
            <consortium name="DOE Joint Genome Institute"/>
            <person name="Peter M."/>
            <person name="Kohler A."/>
            <person name="Ohm R.A."/>
            <person name="Kuo A."/>
            <person name="Krutzmann J."/>
            <person name="Morin E."/>
            <person name="Arend M."/>
            <person name="Barry K.W."/>
            <person name="Binder M."/>
            <person name="Choi C."/>
            <person name="Clum A."/>
            <person name="Copeland A."/>
            <person name="Grisel N."/>
            <person name="Haridas S."/>
            <person name="Kipfer T."/>
            <person name="LaButti K."/>
            <person name="Lindquist E."/>
            <person name="Lipzen A."/>
            <person name="Maire R."/>
            <person name="Meier B."/>
            <person name="Mihaltcheva S."/>
            <person name="Molinier V."/>
            <person name="Murat C."/>
            <person name="Poggeler S."/>
            <person name="Quandt C.A."/>
            <person name="Sperisen C."/>
            <person name="Tritt A."/>
            <person name="Tisserant E."/>
            <person name="Crous P.W."/>
            <person name="Henrissat B."/>
            <person name="Nehls U."/>
            <person name="Egli S."/>
            <person name="Spatafora J.W."/>
            <person name="Grigoriev I.V."/>
            <person name="Martin F.M."/>
        </authorList>
    </citation>
    <scope>NUCLEOTIDE SEQUENCE [LARGE SCALE GENOMIC DNA]</scope>
    <source>
        <strain evidence="3 4">CBS 207.34</strain>
    </source>
</reference>
<organism evidence="3 4">
    <name type="scientific">Glonium stellatum</name>
    <dbReference type="NCBI Taxonomy" id="574774"/>
    <lineage>
        <taxon>Eukaryota</taxon>
        <taxon>Fungi</taxon>
        <taxon>Dikarya</taxon>
        <taxon>Ascomycota</taxon>
        <taxon>Pezizomycotina</taxon>
        <taxon>Dothideomycetes</taxon>
        <taxon>Pleosporomycetidae</taxon>
        <taxon>Gloniales</taxon>
        <taxon>Gloniaceae</taxon>
        <taxon>Glonium</taxon>
    </lineage>
</organism>
<feature type="transmembrane region" description="Helical" evidence="2">
    <location>
        <begin position="12"/>
        <end position="31"/>
    </location>
</feature>
<name>A0A8E2F3E6_9PEZI</name>
<gene>
    <name evidence="3" type="ORF">AOQ84DRAFT_403354</name>
</gene>
<keyword evidence="2" id="KW-1133">Transmembrane helix</keyword>
<dbReference type="AlphaFoldDB" id="A0A8E2F3E6"/>
<keyword evidence="4" id="KW-1185">Reference proteome</keyword>
<proteinExistence type="predicted"/>
<dbReference type="Proteomes" id="UP000250140">
    <property type="component" value="Unassembled WGS sequence"/>
</dbReference>
<keyword evidence="2" id="KW-0812">Transmembrane</keyword>
<feature type="region of interest" description="Disordered" evidence="1">
    <location>
        <begin position="134"/>
        <end position="157"/>
    </location>
</feature>
<keyword evidence="2" id="KW-0472">Membrane</keyword>
<feature type="compositionally biased region" description="Low complexity" evidence="1">
    <location>
        <begin position="134"/>
        <end position="153"/>
    </location>
</feature>
<dbReference type="EMBL" id="KV749349">
    <property type="protein sequence ID" value="OCL09865.1"/>
    <property type="molecule type" value="Genomic_DNA"/>
</dbReference>